<feature type="domain" description="DUF6699" evidence="1">
    <location>
        <begin position="22"/>
        <end position="154"/>
    </location>
</feature>
<name>A0A409Y1F4_9AGAR</name>
<dbReference type="STRING" id="231916.A0A409Y1F4"/>
<dbReference type="InParanoid" id="A0A409Y1F4"/>
<evidence type="ECO:0000313" key="2">
    <source>
        <dbReference type="EMBL" id="PPQ96832.1"/>
    </source>
</evidence>
<keyword evidence="3" id="KW-1185">Reference proteome</keyword>
<dbReference type="Pfam" id="PF20415">
    <property type="entry name" value="DUF6699"/>
    <property type="match status" value="1"/>
</dbReference>
<organism evidence="2 3">
    <name type="scientific">Gymnopilus dilepis</name>
    <dbReference type="NCBI Taxonomy" id="231916"/>
    <lineage>
        <taxon>Eukaryota</taxon>
        <taxon>Fungi</taxon>
        <taxon>Dikarya</taxon>
        <taxon>Basidiomycota</taxon>
        <taxon>Agaricomycotina</taxon>
        <taxon>Agaricomycetes</taxon>
        <taxon>Agaricomycetidae</taxon>
        <taxon>Agaricales</taxon>
        <taxon>Agaricineae</taxon>
        <taxon>Hymenogastraceae</taxon>
        <taxon>Gymnopilus</taxon>
    </lineage>
</organism>
<dbReference type="InterPro" id="IPR046522">
    <property type="entry name" value="DUF6699"/>
</dbReference>
<dbReference type="OrthoDB" id="3144234at2759"/>
<dbReference type="EMBL" id="NHYE01001319">
    <property type="protein sequence ID" value="PPQ96832.1"/>
    <property type="molecule type" value="Genomic_DNA"/>
</dbReference>
<dbReference type="Proteomes" id="UP000284706">
    <property type="component" value="Unassembled WGS sequence"/>
</dbReference>
<evidence type="ECO:0000259" key="1">
    <source>
        <dbReference type="Pfam" id="PF20415"/>
    </source>
</evidence>
<reference evidence="2 3" key="1">
    <citation type="journal article" date="2018" name="Evol. Lett.">
        <title>Horizontal gene cluster transfer increased hallucinogenic mushroom diversity.</title>
        <authorList>
            <person name="Reynolds H.T."/>
            <person name="Vijayakumar V."/>
            <person name="Gluck-Thaler E."/>
            <person name="Korotkin H.B."/>
            <person name="Matheny P.B."/>
            <person name="Slot J.C."/>
        </authorList>
    </citation>
    <scope>NUCLEOTIDE SEQUENCE [LARGE SCALE GENOMIC DNA]</scope>
    <source>
        <strain evidence="2 3">SRW20</strain>
    </source>
</reference>
<dbReference type="AlphaFoldDB" id="A0A409Y1F4"/>
<comment type="caution">
    <text evidence="2">The sequence shown here is derived from an EMBL/GenBank/DDBJ whole genome shotgun (WGS) entry which is preliminary data.</text>
</comment>
<gene>
    <name evidence="2" type="ORF">CVT26_006001</name>
</gene>
<proteinExistence type="predicted"/>
<accession>A0A409Y1F4</accession>
<sequence>MADFDVNPLIAYSQHEVRGCRLIWDVREPPLDSARLVSDPEESPSHLDFTQFATNPPLPRLHVVCDFFNAYWPIKAQREEGVTVGDVLHAIHTTLIKRISQEEYDHLSPRQQNRVRDAFEERCSMAADRDGCRSHGVIRSDCLLEHTGFAGLSPSLEMDSTCILTLRRRTR</sequence>
<evidence type="ECO:0000313" key="3">
    <source>
        <dbReference type="Proteomes" id="UP000284706"/>
    </source>
</evidence>
<protein>
    <recommendedName>
        <fullName evidence="1">DUF6699 domain-containing protein</fullName>
    </recommendedName>
</protein>